<feature type="transmembrane region" description="Helical" evidence="7">
    <location>
        <begin position="20"/>
        <end position="39"/>
    </location>
</feature>
<dbReference type="PANTHER" id="PTHR23514">
    <property type="entry name" value="BYPASS OF STOP CODON PROTEIN 6"/>
    <property type="match status" value="1"/>
</dbReference>
<feature type="domain" description="Major facilitator superfamily (MFS) profile" evidence="8">
    <location>
        <begin position="17"/>
        <end position="388"/>
    </location>
</feature>
<sequence length="393" mass="42753">MKTASFYKDLSKDGRYIVKCMYYVFAVNGLYAMIMGPLLPYISEAYQLSNTVSGSLISAHYTGNLLSSFIASILPAYLGRKNSVVFLSSFVIVGFLLMILTGNPFLLLLSFFFTGISRGSISNFNNATMSEISNSNSAALSFMHAVFAIGALIAPYVVVASVSLIGSNGWRLAAIFIIVLTTISVILFTRMKLNENVVKKKNPLSYDFMKKKTFWILASILFFYLCAEATINGWLVMYFVDSGIFSIGYSQFLASLLWIGILVGRLTVSAISHKFSNKQILYVLSIVTTALFILLLSSRDVTVITLTIFALGLSLAGIYPTTVAATGGFIKDYPMAMGILLVLGGIGSIVMPIITGAVADQFGILFGMAAIVFALALLIISVFAYDMDTRNKI</sequence>
<evidence type="ECO:0000256" key="5">
    <source>
        <dbReference type="ARBA" id="ARBA00022989"/>
    </source>
</evidence>
<name>A0ABN0XR87_9LACT</name>
<evidence type="ECO:0000313" key="10">
    <source>
        <dbReference type="Proteomes" id="UP001501166"/>
    </source>
</evidence>
<keyword evidence="10" id="KW-1185">Reference proteome</keyword>
<comment type="subcellular location">
    <subcellularLocation>
        <location evidence="1">Cell membrane</location>
        <topology evidence="1">Multi-pass membrane protein</topology>
    </subcellularLocation>
</comment>
<dbReference type="RefSeq" id="WP_343756749.1">
    <property type="nucleotide sequence ID" value="NZ_BAAACW010000155.1"/>
</dbReference>
<comment type="caution">
    <text evidence="9">The sequence shown here is derived from an EMBL/GenBank/DDBJ whole genome shotgun (WGS) entry which is preliminary data.</text>
</comment>
<feature type="transmembrane region" description="Helical" evidence="7">
    <location>
        <begin position="106"/>
        <end position="124"/>
    </location>
</feature>
<dbReference type="SUPFAM" id="SSF103473">
    <property type="entry name" value="MFS general substrate transporter"/>
    <property type="match status" value="1"/>
</dbReference>
<dbReference type="InterPro" id="IPR011701">
    <property type="entry name" value="MFS"/>
</dbReference>
<evidence type="ECO:0000256" key="1">
    <source>
        <dbReference type="ARBA" id="ARBA00004651"/>
    </source>
</evidence>
<feature type="transmembrane region" description="Helical" evidence="7">
    <location>
        <begin position="172"/>
        <end position="193"/>
    </location>
</feature>
<evidence type="ECO:0000256" key="2">
    <source>
        <dbReference type="ARBA" id="ARBA00008335"/>
    </source>
</evidence>
<feature type="transmembrane region" description="Helical" evidence="7">
    <location>
        <begin position="214"/>
        <end position="240"/>
    </location>
</feature>
<feature type="transmembrane region" description="Helical" evidence="7">
    <location>
        <begin position="337"/>
        <end position="358"/>
    </location>
</feature>
<keyword evidence="4 7" id="KW-0812">Transmembrane</keyword>
<feature type="transmembrane region" description="Helical" evidence="7">
    <location>
        <begin position="59"/>
        <end position="77"/>
    </location>
</feature>
<evidence type="ECO:0000256" key="6">
    <source>
        <dbReference type="ARBA" id="ARBA00023136"/>
    </source>
</evidence>
<evidence type="ECO:0000256" key="4">
    <source>
        <dbReference type="ARBA" id="ARBA00022692"/>
    </source>
</evidence>
<feature type="transmembrane region" description="Helical" evidence="7">
    <location>
        <begin position="303"/>
        <end position="325"/>
    </location>
</feature>
<organism evidence="9 10">
    <name type="scientific">Alkalibacterium iburiense</name>
    <dbReference type="NCBI Taxonomy" id="290589"/>
    <lineage>
        <taxon>Bacteria</taxon>
        <taxon>Bacillati</taxon>
        <taxon>Bacillota</taxon>
        <taxon>Bacilli</taxon>
        <taxon>Lactobacillales</taxon>
        <taxon>Carnobacteriaceae</taxon>
        <taxon>Alkalibacterium</taxon>
    </lineage>
</organism>
<comment type="similarity">
    <text evidence="2">Belongs to the major facilitator superfamily.</text>
</comment>
<evidence type="ECO:0000256" key="3">
    <source>
        <dbReference type="ARBA" id="ARBA00022448"/>
    </source>
</evidence>
<accession>A0ABN0XR87</accession>
<dbReference type="InterPro" id="IPR020846">
    <property type="entry name" value="MFS_dom"/>
</dbReference>
<dbReference type="InterPro" id="IPR036259">
    <property type="entry name" value="MFS_trans_sf"/>
</dbReference>
<dbReference type="EMBL" id="BAAACW010000155">
    <property type="protein sequence ID" value="GAA0370830.1"/>
    <property type="molecule type" value="Genomic_DNA"/>
</dbReference>
<dbReference type="PROSITE" id="PS50850">
    <property type="entry name" value="MFS"/>
    <property type="match status" value="1"/>
</dbReference>
<feature type="transmembrane region" description="Helical" evidence="7">
    <location>
        <begin position="84"/>
        <end position="100"/>
    </location>
</feature>
<keyword evidence="3" id="KW-0813">Transport</keyword>
<dbReference type="Proteomes" id="UP001501166">
    <property type="component" value="Unassembled WGS sequence"/>
</dbReference>
<dbReference type="InterPro" id="IPR051788">
    <property type="entry name" value="MFS_Transporter"/>
</dbReference>
<gene>
    <name evidence="9" type="ORF">GCM10008932_22810</name>
</gene>
<feature type="transmembrane region" description="Helical" evidence="7">
    <location>
        <begin position="280"/>
        <end position="297"/>
    </location>
</feature>
<feature type="transmembrane region" description="Helical" evidence="7">
    <location>
        <begin position="145"/>
        <end position="166"/>
    </location>
</feature>
<proteinExistence type="inferred from homology"/>
<reference evidence="9 10" key="1">
    <citation type="journal article" date="2019" name="Int. J. Syst. Evol. Microbiol.">
        <title>The Global Catalogue of Microorganisms (GCM) 10K type strain sequencing project: providing services to taxonomists for standard genome sequencing and annotation.</title>
        <authorList>
            <consortium name="The Broad Institute Genomics Platform"/>
            <consortium name="The Broad Institute Genome Sequencing Center for Infectious Disease"/>
            <person name="Wu L."/>
            <person name="Ma J."/>
        </authorList>
    </citation>
    <scope>NUCLEOTIDE SEQUENCE [LARGE SCALE GENOMIC DNA]</scope>
    <source>
        <strain evidence="9 10">JCM 12662</strain>
    </source>
</reference>
<feature type="transmembrane region" description="Helical" evidence="7">
    <location>
        <begin position="246"/>
        <end position="268"/>
    </location>
</feature>
<evidence type="ECO:0000259" key="8">
    <source>
        <dbReference type="PROSITE" id="PS50850"/>
    </source>
</evidence>
<keyword evidence="6 7" id="KW-0472">Membrane</keyword>
<feature type="transmembrane region" description="Helical" evidence="7">
    <location>
        <begin position="364"/>
        <end position="385"/>
    </location>
</feature>
<dbReference type="Gene3D" id="1.20.1250.20">
    <property type="entry name" value="MFS general substrate transporter like domains"/>
    <property type="match status" value="2"/>
</dbReference>
<dbReference type="PANTHER" id="PTHR23514:SF3">
    <property type="entry name" value="BYPASS OF STOP CODON PROTEIN 6"/>
    <property type="match status" value="1"/>
</dbReference>
<evidence type="ECO:0000256" key="7">
    <source>
        <dbReference type="SAM" id="Phobius"/>
    </source>
</evidence>
<evidence type="ECO:0000313" key="9">
    <source>
        <dbReference type="EMBL" id="GAA0370830.1"/>
    </source>
</evidence>
<protein>
    <recommendedName>
        <fullName evidence="8">Major facilitator superfamily (MFS) profile domain-containing protein</fullName>
    </recommendedName>
</protein>
<keyword evidence="5 7" id="KW-1133">Transmembrane helix</keyword>
<dbReference type="Pfam" id="PF07690">
    <property type="entry name" value="MFS_1"/>
    <property type="match status" value="1"/>
</dbReference>